<gene>
    <name evidence="5" type="ORF">NAEGRDRAFT_78288</name>
</gene>
<dbReference type="InterPro" id="IPR001482">
    <property type="entry name" value="T2SS/T4SS_dom"/>
</dbReference>
<feature type="domain" description="AAA+ ATPase" evidence="4">
    <location>
        <begin position="179"/>
        <end position="326"/>
    </location>
</feature>
<dbReference type="PANTHER" id="PTHR30258:SF3">
    <property type="entry name" value="SLL1921 PROTEIN"/>
    <property type="match status" value="1"/>
</dbReference>
<reference evidence="5 6" key="1">
    <citation type="journal article" date="2010" name="Cell">
        <title>The genome of Naegleria gruberi illuminates early eukaryotic versatility.</title>
        <authorList>
            <person name="Fritz-Laylin L.K."/>
            <person name="Prochnik S.E."/>
            <person name="Ginger M.L."/>
            <person name="Dacks J.B."/>
            <person name="Carpenter M.L."/>
            <person name="Field M.C."/>
            <person name="Kuo A."/>
            <person name="Paredez A."/>
            <person name="Chapman J."/>
            <person name="Pham J."/>
            <person name="Shu S."/>
            <person name="Neupane R."/>
            <person name="Cipriano M."/>
            <person name="Mancuso J."/>
            <person name="Tu H."/>
            <person name="Salamov A."/>
            <person name="Lindquist E."/>
            <person name="Shapiro H."/>
            <person name="Lucas S."/>
            <person name="Grigoriev I.V."/>
            <person name="Cande W.Z."/>
            <person name="Fulton C."/>
            <person name="Rokhsar D.S."/>
            <person name="Dawson S.C."/>
        </authorList>
    </citation>
    <scope>NUCLEOTIDE SEQUENCE [LARGE SCALE GENOMIC DNA]</scope>
    <source>
        <strain evidence="5 6">NEG-M</strain>
    </source>
</reference>
<feature type="region of interest" description="Disordered" evidence="3">
    <location>
        <begin position="41"/>
        <end position="70"/>
    </location>
</feature>
<evidence type="ECO:0000256" key="1">
    <source>
        <dbReference type="ARBA" id="ARBA00022741"/>
    </source>
</evidence>
<dbReference type="OMA" id="YEFLYIT"/>
<dbReference type="InterPro" id="IPR027417">
    <property type="entry name" value="P-loop_NTPase"/>
</dbReference>
<evidence type="ECO:0000256" key="3">
    <source>
        <dbReference type="SAM" id="MobiDB-lite"/>
    </source>
</evidence>
<keyword evidence="6" id="KW-1185">Reference proteome</keyword>
<name>D2V2G5_NAEGR</name>
<feature type="compositionally biased region" description="Polar residues" evidence="3">
    <location>
        <begin position="85"/>
        <end position="112"/>
    </location>
</feature>
<dbReference type="SMART" id="SM00382">
    <property type="entry name" value="AAA"/>
    <property type="match status" value="1"/>
</dbReference>
<dbReference type="EMBL" id="GG738849">
    <property type="protein sequence ID" value="EFC48894.1"/>
    <property type="molecule type" value="Genomic_DNA"/>
</dbReference>
<dbReference type="Pfam" id="PF00437">
    <property type="entry name" value="T2SSE"/>
    <property type="match status" value="1"/>
</dbReference>
<dbReference type="STRING" id="5762.D2V2G5"/>
<feature type="region of interest" description="Disordered" evidence="3">
    <location>
        <begin position="84"/>
        <end position="116"/>
    </location>
</feature>
<evidence type="ECO:0000256" key="2">
    <source>
        <dbReference type="ARBA" id="ARBA00022840"/>
    </source>
</evidence>
<dbReference type="GO" id="GO:0016887">
    <property type="term" value="F:ATP hydrolysis activity"/>
    <property type="evidence" value="ECO:0007669"/>
    <property type="project" value="TreeGrafter"/>
</dbReference>
<dbReference type="GO" id="GO:0005886">
    <property type="term" value="C:plasma membrane"/>
    <property type="evidence" value="ECO:0007669"/>
    <property type="project" value="TreeGrafter"/>
</dbReference>
<dbReference type="RefSeq" id="XP_002681638.1">
    <property type="nucleotide sequence ID" value="XM_002681592.1"/>
</dbReference>
<evidence type="ECO:0000313" key="5">
    <source>
        <dbReference type="EMBL" id="EFC48894.1"/>
    </source>
</evidence>
<dbReference type="GeneID" id="8849916"/>
<organism evidence="6">
    <name type="scientific">Naegleria gruberi</name>
    <name type="common">Amoeba</name>
    <dbReference type="NCBI Taxonomy" id="5762"/>
    <lineage>
        <taxon>Eukaryota</taxon>
        <taxon>Discoba</taxon>
        <taxon>Heterolobosea</taxon>
        <taxon>Tetramitia</taxon>
        <taxon>Eutetramitia</taxon>
        <taxon>Vahlkampfiidae</taxon>
        <taxon>Naegleria</taxon>
    </lineage>
</organism>
<dbReference type="PANTHER" id="PTHR30258">
    <property type="entry name" value="TYPE II SECRETION SYSTEM PROTEIN GSPE-RELATED"/>
    <property type="match status" value="1"/>
</dbReference>
<dbReference type="InterPro" id="IPR003593">
    <property type="entry name" value="AAA+_ATPase"/>
</dbReference>
<dbReference type="AlphaFoldDB" id="D2V2G5"/>
<dbReference type="GO" id="GO:0005524">
    <property type="term" value="F:ATP binding"/>
    <property type="evidence" value="ECO:0007669"/>
    <property type="project" value="UniProtKB-KW"/>
</dbReference>
<keyword evidence="2" id="KW-0067">ATP-binding</keyword>
<dbReference type="KEGG" id="ngr:NAEGRDRAFT_78288"/>
<dbReference type="InParanoid" id="D2V2G5"/>
<dbReference type="Proteomes" id="UP000006671">
    <property type="component" value="Unassembled WGS sequence"/>
</dbReference>
<protein>
    <submittedName>
        <fullName evidence="5">Type II secretion system protein E</fullName>
    </submittedName>
</protein>
<feature type="region of interest" description="Disordered" evidence="3">
    <location>
        <begin position="1"/>
        <end position="21"/>
    </location>
</feature>
<dbReference type="VEuPathDB" id="AmoebaDB:NAEGRDRAFT_78288"/>
<evidence type="ECO:0000313" key="6">
    <source>
        <dbReference type="Proteomes" id="UP000006671"/>
    </source>
</evidence>
<dbReference type="SUPFAM" id="SSF52540">
    <property type="entry name" value="P-loop containing nucleoside triphosphate hydrolases"/>
    <property type="match status" value="1"/>
</dbReference>
<keyword evidence="1" id="KW-0547">Nucleotide-binding</keyword>
<sequence>MLQGENGAGQQSLHEKEKQRSRLTTLLRHLSPNVFKVKESINNLQQSSNSSLNTSESSERDNPQENIQNEEDIMLPVKALFHSMKNPSNRNSQQNFEESFRSSMNSMPNSGLSKEEINKKQNKWNIGFPATDVKATLFSREMERVYTSTKPLNPRSALVEQPKGEPPDIDKVFGSKKGQGGHVCIVGPTGSGKSTIVRGILCEMSAEKALAIYSLEYPVEVNLQTHGLFNVCQIDMFQEIQGKQRSLAETANNLLKHDPDIIYFGELRHKVDFETATSIALSGVQVISTGHASSPIDLLERLKSMNIDLKTQFRAFKCIMGVKRVPILCPHCKRNMVIYGRTDNRALKLLTMYRVVTTEKVNRRKEVPVVCMPPEPSNSKGQTCPHCVNGYISNHTIYEFLYITPESDMETLRKKHTYTTEETLLSLIMQGQVNPMYLQNSV</sequence>
<dbReference type="OrthoDB" id="10257499at2759"/>
<accession>D2V2G5</accession>
<dbReference type="Gene3D" id="3.40.50.300">
    <property type="entry name" value="P-loop containing nucleotide triphosphate hydrolases"/>
    <property type="match status" value="1"/>
</dbReference>
<evidence type="ECO:0000259" key="4">
    <source>
        <dbReference type="SMART" id="SM00382"/>
    </source>
</evidence>
<feature type="compositionally biased region" description="Low complexity" evidence="3">
    <location>
        <begin position="41"/>
        <end position="56"/>
    </location>
</feature>
<proteinExistence type="predicted"/>